<name>A0A9D1HAT2_9FIRM</name>
<dbReference type="InterPro" id="IPR023875">
    <property type="entry name" value="DNA_repair_put"/>
</dbReference>
<reference evidence="2" key="2">
    <citation type="journal article" date="2021" name="PeerJ">
        <title>Extensive microbial diversity within the chicken gut microbiome revealed by metagenomics and culture.</title>
        <authorList>
            <person name="Gilroy R."/>
            <person name="Ravi A."/>
            <person name="Getino M."/>
            <person name="Pursley I."/>
            <person name="Horton D.L."/>
            <person name="Alikhan N.F."/>
            <person name="Baker D."/>
            <person name="Gharbi K."/>
            <person name="Hall N."/>
            <person name="Watson M."/>
            <person name="Adriaenssens E.M."/>
            <person name="Foster-Nyarko E."/>
            <person name="Jarju S."/>
            <person name="Secka A."/>
            <person name="Antonio M."/>
            <person name="Oren A."/>
            <person name="Chaudhuri R.R."/>
            <person name="La Ragione R."/>
            <person name="Hildebrand F."/>
            <person name="Pallen M.J."/>
        </authorList>
    </citation>
    <scope>NUCLEOTIDE SEQUENCE</scope>
    <source>
        <strain evidence="2">CHK176-22527</strain>
    </source>
</reference>
<comment type="caution">
    <text evidence="2">The sequence shown here is derived from an EMBL/GenBank/DDBJ whole genome shotgun (WGS) entry which is preliminary data.</text>
</comment>
<dbReference type="EMBL" id="DVLX01000012">
    <property type="protein sequence ID" value="HIT98803.1"/>
    <property type="molecule type" value="Genomic_DNA"/>
</dbReference>
<dbReference type="Proteomes" id="UP000824159">
    <property type="component" value="Unassembled WGS sequence"/>
</dbReference>
<organism evidence="2 3">
    <name type="scientific">Candidatus Allocopromorpha excrementavium</name>
    <dbReference type="NCBI Taxonomy" id="2840741"/>
    <lineage>
        <taxon>Bacteria</taxon>
        <taxon>Bacillati</taxon>
        <taxon>Bacillota</taxon>
        <taxon>Clostridia</taxon>
        <taxon>Eubacteriales</taxon>
        <taxon>Eubacteriaceae</taxon>
        <taxon>Eubacteriaceae incertae sedis</taxon>
        <taxon>Candidatus Allocopromorpha</taxon>
    </lineage>
</organism>
<accession>A0A9D1HAT2</accession>
<dbReference type="NCBIfam" id="TIGR03915">
    <property type="entry name" value="SAM_7_link_chp"/>
    <property type="match status" value="1"/>
</dbReference>
<evidence type="ECO:0000259" key="1">
    <source>
        <dbReference type="Pfam" id="PF13566"/>
    </source>
</evidence>
<evidence type="ECO:0000313" key="2">
    <source>
        <dbReference type="EMBL" id="HIT98803.1"/>
    </source>
</evidence>
<sequence length="246" mass="29051">MMDYLYDGTFEGILTCIYHHYYTEKASGIFPAESYQSCMLGGYMYVETDEEKAGRVYEAVKNKISYFDLVRIYKVYLSNDPQKENKILDYVVFGFKKGSSVSKFHGSSVVAAVESIEKKIKVEQERMMQFVRFSVMERGVMYSEIAPDNDVLELVADHFSERFRNDPFIIHDTGRKKAVVAFEGKWYITPFDGKDIPDESEDEKMYRRLWKHYFDNIAIKERTNRKCQSRFIPQRYRKNLTEMNTV</sequence>
<evidence type="ECO:0000313" key="3">
    <source>
        <dbReference type="Proteomes" id="UP000824159"/>
    </source>
</evidence>
<dbReference type="InterPro" id="IPR025404">
    <property type="entry name" value="DUF4130"/>
</dbReference>
<feature type="domain" description="DUF4130" evidence="1">
    <location>
        <begin position="81"/>
        <end position="242"/>
    </location>
</feature>
<proteinExistence type="predicted"/>
<reference evidence="2" key="1">
    <citation type="submission" date="2020-10" db="EMBL/GenBank/DDBJ databases">
        <authorList>
            <person name="Gilroy R."/>
        </authorList>
    </citation>
    <scope>NUCLEOTIDE SEQUENCE</scope>
    <source>
        <strain evidence="2">CHK176-22527</strain>
    </source>
</reference>
<gene>
    <name evidence="2" type="ORF">IAD12_00925</name>
</gene>
<dbReference type="AlphaFoldDB" id="A0A9D1HAT2"/>
<protein>
    <submittedName>
        <fullName evidence="2">TIGR03915 family putative DNA repair protein</fullName>
    </submittedName>
</protein>
<dbReference type="Pfam" id="PF13566">
    <property type="entry name" value="DUF4130"/>
    <property type="match status" value="1"/>
</dbReference>